<evidence type="ECO:0000259" key="3">
    <source>
        <dbReference type="Pfam" id="PF03787"/>
    </source>
</evidence>
<evidence type="ECO:0000313" key="4">
    <source>
        <dbReference type="EMBL" id="UPU47073.1"/>
    </source>
</evidence>
<keyword evidence="1" id="KW-0051">Antiviral defense</keyword>
<geneLocation type="plasmid" evidence="4 5">
    <name>pdjl-6-5</name>
</geneLocation>
<reference evidence="5" key="1">
    <citation type="journal article" date="2022" name="Environ. Microbiol.">
        <title>Functional analysis, diversity, and distribution of carbendazim hydrolases MheI and CbmA, responsible for the initial step in carbendazim degradation.</title>
        <authorList>
            <person name="Zhang M."/>
            <person name="Bai X."/>
            <person name="Li Q."/>
            <person name="Zhang L."/>
            <person name="Zhu Q."/>
            <person name="Gao S."/>
            <person name="Ke Z."/>
            <person name="Jiang M."/>
            <person name="Hu J."/>
            <person name="Qiu J."/>
            <person name="Hong Q."/>
        </authorList>
    </citation>
    <scope>NUCLEOTIDE SEQUENCE [LARGE SCALE GENOMIC DNA]</scope>
    <source>
        <strain evidence="5">djl-6</strain>
    </source>
</reference>
<comment type="subunit">
    <text evidence="2">Part of the Csm effector complex that includes Cas10, Csm2, Csm3, Csm4 and Csm5.</text>
</comment>
<dbReference type="InterPro" id="IPR005537">
    <property type="entry name" value="RAMP_III_fam"/>
</dbReference>
<evidence type="ECO:0000313" key="5">
    <source>
        <dbReference type="Proteomes" id="UP000831484"/>
    </source>
</evidence>
<dbReference type="Pfam" id="PF03787">
    <property type="entry name" value="RAMPs"/>
    <property type="match status" value="1"/>
</dbReference>
<feature type="domain" description="CRISPR type III-associated protein" evidence="3">
    <location>
        <begin position="46"/>
        <end position="255"/>
    </location>
</feature>
<protein>
    <submittedName>
        <fullName evidence="4">RAMP superfamily CRISPR-associated protein</fullName>
    </submittedName>
</protein>
<keyword evidence="4" id="KW-0614">Plasmid</keyword>
<gene>
    <name evidence="4" type="ORF">M0639_33910</name>
</gene>
<dbReference type="RefSeq" id="WP_011331662.1">
    <property type="nucleotide sequence ID" value="NZ_CP096568.1"/>
</dbReference>
<proteinExistence type="predicted"/>
<organism evidence="4 5">
    <name type="scientific">Rhodococcus qingshengii JCM 15477</name>
    <dbReference type="NCBI Taxonomy" id="1303681"/>
    <lineage>
        <taxon>Bacteria</taxon>
        <taxon>Bacillati</taxon>
        <taxon>Actinomycetota</taxon>
        <taxon>Actinomycetes</taxon>
        <taxon>Mycobacteriales</taxon>
        <taxon>Nocardiaceae</taxon>
        <taxon>Rhodococcus</taxon>
        <taxon>Rhodococcus erythropolis group</taxon>
    </lineage>
</organism>
<evidence type="ECO:0000256" key="2">
    <source>
        <dbReference type="ARBA" id="ARBA00093789"/>
    </source>
</evidence>
<name>A0AB38RP18_RHOSG</name>
<accession>A0AB38RP18</accession>
<dbReference type="AlphaFoldDB" id="A0AB38RP18"/>
<sequence>MRSTVRWDVELTALSSISQKGEESETTTTLFRREPILQPDGRKVLVPVVSGNSLRGALRRTAEELFRDVIGYERQIPLSAAHALRNGGNLSKVAGDSLTGRRRQRLRELVPPISLFGGNGGGAPPIDGCLKVGKVVPRVKETESIMSRPYPGVLMSQFELMSLESYSRFDDAGTKSFPAPFDADTVPGSGTSAHQTSMLMRFEVETLPAGTHFETFLRLDRATDRDIAFFSDVWERFSRDGFLGGRSAIGHGRVRAESELTVLTGPGPQVADWRAELEPLREDVIEALGWLT</sequence>
<dbReference type="EMBL" id="CP096568">
    <property type="protein sequence ID" value="UPU47073.1"/>
    <property type="molecule type" value="Genomic_DNA"/>
</dbReference>
<evidence type="ECO:0000256" key="1">
    <source>
        <dbReference type="ARBA" id="ARBA00023118"/>
    </source>
</evidence>
<dbReference type="Proteomes" id="UP000831484">
    <property type="component" value="Plasmid pdjl-6-5"/>
</dbReference>
<keyword evidence="5" id="KW-1185">Reference proteome</keyword>
<dbReference type="GO" id="GO:0051607">
    <property type="term" value="P:defense response to virus"/>
    <property type="evidence" value="ECO:0007669"/>
    <property type="project" value="UniProtKB-KW"/>
</dbReference>